<dbReference type="GO" id="GO:0097367">
    <property type="term" value="F:carbohydrate derivative binding"/>
    <property type="evidence" value="ECO:0007669"/>
    <property type="project" value="InterPro"/>
</dbReference>
<proteinExistence type="predicted"/>
<dbReference type="AlphaFoldDB" id="A0A7G6VZI9"/>
<dbReference type="GO" id="GO:0016803">
    <property type="term" value="F:ether hydrolase activity"/>
    <property type="evidence" value="ECO:0007669"/>
    <property type="project" value="TreeGrafter"/>
</dbReference>
<gene>
    <name evidence="4" type="ORF">H4O24_19265</name>
</gene>
<name>A0A7G6VZI9_9SPHN</name>
<protein>
    <submittedName>
        <fullName evidence="4">N-acetylmuramic acid 6-phosphate etherase</fullName>
    </submittedName>
</protein>
<feature type="domain" description="SIS" evidence="3">
    <location>
        <begin position="50"/>
        <end position="213"/>
    </location>
</feature>
<dbReference type="GO" id="GO:0009254">
    <property type="term" value="P:peptidoglycan turnover"/>
    <property type="evidence" value="ECO:0007669"/>
    <property type="project" value="TreeGrafter"/>
</dbReference>
<dbReference type="PROSITE" id="PS51464">
    <property type="entry name" value="SIS"/>
    <property type="match status" value="1"/>
</dbReference>
<evidence type="ECO:0000259" key="3">
    <source>
        <dbReference type="PROSITE" id="PS51464"/>
    </source>
</evidence>
<evidence type="ECO:0000313" key="5">
    <source>
        <dbReference type="Proteomes" id="UP000515297"/>
    </source>
</evidence>
<dbReference type="Proteomes" id="UP000515297">
    <property type="component" value="Plasmid plas1"/>
</dbReference>
<dbReference type="SUPFAM" id="SSF53697">
    <property type="entry name" value="SIS domain"/>
    <property type="match status" value="1"/>
</dbReference>
<evidence type="ECO:0000256" key="2">
    <source>
        <dbReference type="ARBA" id="ARBA00023277"/>
    </source>
</evidence>
<dbReference type="NCBIfam" id="NF003915">
    <property type="entry name" value="PRK05441.1"/>
    <property type="match status" value="1"/>
</dbReference>
<dbReference type="EMBL" id="CP060053">
    <property type="protein sequence ID" value="QNE07154.1"/>
    <property type="molecule type" value="Genomic_DNA"/>
</dbReference>
<dbReference type="InterPro" id="IPR001347">
    <property type="entry name" value="SIS_dom"/>
</dbReference>
<dbReference type="Gene3D" id="3.40.50.10490">
    <property type="entry name" value="Glucose-6-phosphate isomerase like protein, domain 1"/>
    <property type="match status" value="1"/>
</dbReference>
<dbReference type="InterPro" id="IPR040190">
    <property type="entry name" value="MURQ/GCKR"/>
</dbReference>
<sequence>MFTEDRAARYLHVEGWSTTELVDAILEGQLAAIAAALGAAQAIAAAVEQAAARLEHGGRLIYAGAGTSGRIAVQDGVELGPTYGWRHDRLAFLIAGGADALQTSSEAAEDDAVAGKAALDALAAGPNDVVIGVAASGRTPYTCAIVETARTTGALTIGVASNSPSPLLEQSEIPIYVPTGAEIVSGSTRMKAGTAQKAILNTLSTAIMVKLGRVYMGQMTHMSVSNNKLRERAIAMIAQISGAGEEMSARALDTCSLDIPTAILVACGEDPGAARAKLERTGGNLARALRENDRA</sequence>
<evidence type="ECO:0000313" key="4">
    <source>
        <dbReference type="EMBL" id="QNE07154.1"/>
    </source>
</evidence>
<keyword evidence="4" id="KW-0614">Plasmid</keyword>
<reference evidence="4 5" key="1">
    <citation type="submission" date="2020-08" db="EMBL/GenBank/DDBJ databases">
        <authorList>
            <person name="Liu G."/>
            <person name="Sun C."/>
        </authorList>
    </citation>
    <scope>NUCLEOTIDE SEQUENCE [LARGE SCALE GENOMIC DNA]</scope>
    <source>
        <strain evidence="4 5">OT19</strain>
        <plasmid evidence="4 5">plas1</plasmid>
    </source>
</reference>
<dbReference type="InterPro" id="IPR046348">
    <property type="entry name" value="SIS_dom_sf"/>
</dbReference>
<accession>A0A7G6VZI9</accession>
<dbReference type="CDD" id="cd05007">
    <property type="entry name" value="SIS_Etherase"/>
    <property type="match status" value="1"/>
</dbReference>
<keyword evidence="2" id="KW-0119">Carbohydrate metabolism</keyword>
<evidence type="ECO:0000256" key="1">
    <source>
        <dbReference type="ARBA" id="ARBA00023239"/>
    </source>
</evidence>
<dbReference type="PANTHER" id="PTHR10088">
    <property type="entry name" value="GLUCOKINASE REGULATORY PROTEIN"/>
    <property type="match status" value="1"/>
</dbReference>
<dbReference type="GO" id="GO:0046348">
    <property type="term" value="P:amino sugar catabolic process"/>
    <property type="evidence" value="ECO:0007669"/>
    <property type="project" value="InterPro"/>
</dbReference>
<dbReference type="RefSeq" id="WP_185885899.1">
    <property type="nucleotide sequence ID" value="NZ_CP060053.1"/>
</dbReference>
<dbReference type="GO" id="GO:0016835">
    <property type="term" value="F:carbon-oxygen lyase activity"/>
    <property type="evidence" value="ECO:0007669"/>
    <property type="project" value="InterPro"/>
</dbReference>
<dbReference type="NCBIfam" id="NF009222">
    <property type="entry name" value="PRK12570.1"/>
    <property type="match status" value="1"/>
</dbReference>
<dbReference type="PROSITE" id="PS01272">
    <property type="entry name" value="GCKR"/>
    <property type="match status" value="1"/>
</dbReference>
<dbReference type="PANTHER" id="PTHR10088:SF4">
    <property type="entry name" value="GLUCOKINASE REGULATORY PROTEIN"/>
    <property type="match status" value="1"/>
</dbReference>
<keyword evidence="1" id="KW-0456">Lyase</keyword>
<dbReference type="Pfam" id="PF22645">
    <property type="entry name" value="GKRP_SIS_N"/>
    <property type="match status" value="1"/>
</dbReference>
<organism evidence="4 5">
    <name type="scientific">Croceicoccus marinus</name>
    <dbReference type="NCBI Taxonomy" id="450378"/>
    <lineage>
        <taxon>Bacteria</taxon>
        <taxon>Pseudomonadati</taxon>
        <taxon>Pseudomonadota</taxon>
        <taxon>Alphaproteobacteria</taxon>
        <taxon>Sphingomonadales</taxon>
        <taxon>Erythrobacteraceae</taxon>
        <taxon>Croceicoccus</taxon>
    </lineage>
</organism>
<dbReference type="InterPro" id="IPR005488">
    <property type="entry name" value="Etherase_MurQ"/>
</dbReference>
<dbReference type="Gene3D" id="1.10.8.1080">
    <property type="match status" value="1"/>
</dbReference>
<geneLocation type="plasmid" evidence="4 5">
    <name>plas1</name>
</geneLocation>
<dbReference type="InterPro" id="IPR005486">
    <property type="entry name" value="Glucokinase_regulatory_CS"/>
</dbReference>